<evidence type="ECO:0000256" key="2">
    <source>
        <dbReference type="ARBA" id="ARBA00008621"/>
    </source>
</evidence>
<keyword evidence="4 8" id="KW-0479">Metal-binding</keyword>
<dbReference type="STRING" id="554055.A0A2P6V4E1"/>
<dbReference type="EC" id="4.1.1.112" evidence="9"/>
<evidence type="ECO:0000256" key="5">
    <source>
        <dbReference type="ARBA" id="ARBA00023239"/>
    </source>
</evidence>
<keyword evidence="8" id="KW-0460">Magnesium</keyword>
<accession>A0A2P6V4E1</accession>
<dbReference type="InterPro" id="IPR010203">
    <property type="entry name" value="RraA"/>
</dbReference>
<evidence type="ECO:0000313" key="11">
    <source>
        <dbReference type="Proteomes" id="UP000239649"/>
    </source>
</evidence>
<dbReference type="OrthoDB" id="1476984at2759"/>
<dbReference type="SUPFAM" id="SSF89562">
    <property type="entry name" value="RraA-like"/>
    <property type="match status" value="1"/>
</dbReference>
<dbReference type="PANTHER" id="PTHR33254">
    <property type="entry name" value="4-HYDROXY-4-METHYL-2-OXOGLUTARATE ALDOLASE 3-RELATED"/>
    <property type="match status" value="1"/>
</dbReference>
<dbReference type="EC" id="4.1.3.17" evidence="9"/>
<organism evidence="10 11">
    <name type="scientific">Micractinium conductrix</name>
    <dbReference type="NCBI Taxonomy" id="554055"/>
    <lineage>
        <taxon>Eukaryota</taxon>
        <taxon>Viridiplantae</taxon>
        <taxon>Chlorophyta</taxon>
        <taxon>core chlorophytes</taxon>
        <taxon>Trebouxiophyceae</taxon>
        <taxon>Chlorellales</taxon>
        <taxon>Chlorellaceae</taxon>
        <taxon>Chlorella clade</taxon>
        <taxon>Micractinium</taxon>
    </lineage>
</organism>
<dbReference type="Gene3D" id="3.50.30.40">
    <property type="entry name" value="Ribonuclease E inhibitor RraA/RraA-like"/>
    <property type="match status" value="1"/>
</dbReference>
<gene>
    <name evidence="10" type="ORF">C2E20_7485</name>
</gene>
<dbReference type="CDD" id="cd16841">
    <property type="entry name" value="RraA_family"/>
    <property type="match status" value="1"/>
</dbReference>
<dbReference type="InterPro" id="IPR036704">
    <property type="entry name" value="RraA/RraA-like_sf"/>
</dbReference>
<dbReference type="GO" id="GO:0051252">
    <property type="term" value="P:regulation of RNA metabolic process"/>
    <property type="evidence" value="ECO:0007669"/>
    <property type="project" value="InterPro"/>
</dbReference>
<dbReference type="NCBIfam" id="TIGR01935">
    <property type="entry name" value="NOT-MenG"/>
    <property type="match status" value="1"/>
</dbReference>
<dbReference type="Proteomes" id="UP000239649">
    <property type="component" value="Unassembled WGS sequence"/>
</dbReference>
<name>A0A2P6V4E1_9CHLO</name>
<evidence type="ECO:0000256" key="7">
    <source>
        <dbReference type="ARBA" id="ARBA00047973"/>
    </source>
</evidence>
<evidence type="ECO:0000256" key="8">
    <source>
        <dbReference type="PIRSR" id="PIRSR605493-1"/>
    </source>
</evidence>
<dbReference type="Pfam" id="PF03737">
    <property type="entry name" value="RraA-like"/>
    <property type="match status" value="1"/>
</dbReference>
<evidence type="ECO:0000256" key="1">
    <source>
        <dbReference type="ARBA" id="ARBA00001342"/>
    </source>
</evidence>
<dbReference type="InterPro" id="IPR005493">
    <property type="entry name" value="RraA/RraA-like"/>
</dbReference>
<evidence type="ECO:0000313" key="10">
    <source>
        <dbReference type="EMBL" id="PSC68962.1"/>
    </source>
</evidence>
<comment type="cofactor">
    <cofactor evidence="9">
        <name>a divalent metal cation</name>
        <dbReference type="ChEBI" id="CHEBI:60240"/>
    </cofactor>
</comment>
<evidence type="ECO:0000256" key="4">
    <source>
        <dbReference type="ARBA" id="ARBA00022723"/>
    </source>
</evidence>
<dbReference type="PANTHER" id="PTHR33254:SF4">
    <property type="entry name" value="4-HYDROXY-4-METHYL-2-OXOGLUTARATE ALDOLASE 3-RELATED"/>
    <property type="match status" value="1"/>
</dbReference>
<dbReference type="EMBL" id="LHPF02000031">
    <property type="protein sequence ID" value="PSC68962.1"/>
    <property type="molecule type" value="Genomic_DNA"/>
</dbReference>
<comment type="function">
    <text evidence="6 9">Catalyzes the aldol cleavage of 4-hydroxy-4-methyl-2-oxoglutarate (HMG) into 2 molecules of pyruvate. Also contains a secondary oxaloacetate (OAA) decarboxylase activity due to the common pyruvate enolate transition state formed following C-C bond cleavage in the retro-aldol and decarboxylation reactions.</text>
</comment>
<comment type="subunit">
    <text evidence="3 9">Homotrimer.</text>
</comment>
<dbReference type="GO" id="GO:0047443">
    <property type="term" value="F:4-hydroxy-4-methyl-2-oxoglutarate aldolase activity"/>
    <property type="evidence" value="ECO:0007669"/>
    <property type="project" value="UniProtKB-EC"/>
</dbReference>
<comment type="catalytic activity">
    <reaction evidence="7 9">
        <text>oxaloacetate + H(+) = pyruvate + CO2</text>
        <dbReference type="Rhea" id="RHEA:15641"/>
        <dbReference type="ChEBI" id="CHEBI:15361"/>
        <dbReference type="ChEBI" id="CHEBI:15378"/>
        <dbReference type="ChEBI" id="CHEBI:16452"/>
        <dbReference type="ChEBI" id="CHEBI:16526"/>
        <dbReference type="EC" id="4.1.1.112"/>
    </reaction>
</comment>
<evidence type="ECO:0000256" key="9">
    <source>
        <dbReference type="RuleBase" id="RU004338"/>
    </source>
</evidence>
<reference evidence="10 11" key="1">
    <citation type="journal article" date="2018" name="Plant J.">
        <title>Genome sequences of Chlorella sorokiniana UTEX 1602 and Micractinium conductrix SAG 241.80: implications to maltose excretion by a green alga.</title>
        <authorList>
            <person name="Arriola M.B."/>
            <person name="Velmurugan N."/>
            <person name="Zhang Y."/>
            <person name="Plunkett M.H."/>
            <person name="Hondzo H."/>
            <person name="Barney B.M."/>
        </authorList>
    </citation>
    <scope>NUCLEOTIDE SEQUENCE [LARGE SCALE GENOMIC DNA]</scope>
    <source>
        <strain evidence="10 11">SAG 241.80</strain>
    </source>
</reference>
<protein>
    <recommendedName>
        <fullName evidence="9">4-hydroxy-4-methyl-2-oxoglutarate aldolase</fullName>
        <shortName evidence="9">HMG aldolase</shortName>
        <ecNumber evidence="9">4.1.1.112</ecNumber>
        <ecNumber evidence="9">4.1.3.17</ecNumber>
    </recommendedName>
    <alternativeName>
        <fullName evidence="9">Oxaloacetate decarboxylase</fullName>
    </alternativeName>
</protein>
<dbReference type="GO" id="GO:0008948">
    <property type="term" value="F:oxaloacetate decarboxylase activity"/>
    <property type="evidence" value="ECO:0007669"/>
    <property type="project" value="UniProtKB-EC"/>
</dbReference>
<feature type="binding site" evidence="8">
    <location>
        <position position="118"/>
    </location>
    <ligand>
        <name>substrate</name>
    </ligand>
</feature>
<comment type="caution">
    <text evidence="10">The sequence shown here is derived from an EMBL/GenBank/DDBJ whole genome shotgun (WGS) entry which is preliminary data.</text>
</comment>
<sequence length="181" mass="18854">MAKAAAAERQAAVSTADLCDAYLESPVDVMTENNKLAVMQPGLLRDFGGRPAFCGEAYTIKCYEGNVLVAQKLETAGRGRVLVVDGGGSMRCALLGDRLAGLAAQNGWSGIIVHGCVRDTAVLAGLDVGIKALAPCPVKSSKRDPGLKAARLIIGGVQIRPGDWIYADGDGVVVSREELTL</sequence>
<comment type="catalytic activity">
    <reaction evidence="1 9">
        <text>4-hydroxy-4-methyl-2-oxoglutarate = 2 pyruvate</text>
        <dbReference type="Rhea" id="RHEA:22748"/>
        <dbReference type="ChEBI" id="CHEBI:15361"/>
        <dbReference type="ChEBI" id="CHEBI:58276"/>
        <dbReference type="EC" id="4.1.3.17"/>
    </reaction>
</comment>
<comment type="cofactor">
    <cofactor evidence="8">
        <name>Mg(2+)</name>
        <dbReference type="ChEBI" id="CHEBI:18420"/>
    </cofactor>
</comment>
<evidence type="ECO:0000256" key="6">
    <source>
        <dbReference type="ARBA" id="ARBA00025046"/>
    </source>
</evidence>
<keyword evidence="11" id="KW-1185">Reference proteome</keyword>
<dbReference type="GO" id="GO:0008428">
    <property type="term" value="F:ribonuclease inhibitor activity"/>
    <property type="evidence" value="ECO:0007669"/>
    <property type="project" value="InterPro"/>
</dbReference>
<feature type="binding site" evidence="8">
    <location>
        <position position="119"/>
    </location>
    <ligand>
        <name>Mg(2+)</name>
        <dbReference type="ChEBI" id="CHEBI:18420"/>
    </ligand>
</feature>
<proteinExistence type="inferred from homology"/>
<dbReference type="GO" id="GO:0046872">
    <property type="term" value="F:metal ion binding"/>
    <property type="evidence" value="ECO:0007669"/>
    <property type="project" value="UniProtKB-KW"/>
</dbReference>
<comment type="similarity">
    <text evidence="2 9">Belongs to the class II aldolase/RraA-like family.</text>
</comment>
<feature type="binding site" evidence="8">
    <location>
        <begin position="96"/>
        <end position="99"/>
    </location>
    <ligand>
        <name>substrate</name>
    </ligand>
</feature>
<dbReference type="NCBIfam" id="NF006875">
    <property type="entry name" value="PRK09372.1"/>
    <property type="match status" value="1"/>
</dbReference>
<evidence type="ECO:0000256" key="3">
    <source>
        <dbReference type="ARBA" id="ARBA00011233"/>
    </source>
</evidence>
<dbReference type="AlphaFoldDB" id="A0A2P6V4E1"/>
<keyword evidence="5 9" id="KW-0456">Lyase</keyword>